<dbReference type="Proteomes" id="UP000500953">
    <property type="component" value="Chromosome"/>
</dbReference>
<evidence type="ECO:0000313" key="2">
    <source>
        <dbReference type="Proteomes" id="UP000500953"/>
    </source>
</evidence>
<protein>
    <submittedName>
        <fullName evidence="1">Uncharacterized protein</fullName>
    </submittedName>
</protein>
<sequence>MQRLLFARAAREEKEEHDVRRLAGVRHAPGDWIARARIVAMSWGGLAPAAIADNPIAIRSDNLGRASQ</sequence>
<gene>
    <name evidence="1" type="ORF">F6W96_39100</name>
</gene>
<name>A0A6G9ZDC6_9NOCA</name>
<evidence type="ECO:0000313" key="1">
    <source>
        <dbReference type="EMBL" id="QIS23440.1"/>
    </source>
</evidence>
<dbReference type="AlphaFoldDB" id="A0A6G9ZDC6"/>
<reference evidence="1 2" key="1">
    <citation type="journal article" date="2019" name="ACS Chem. Biol.">
        <title>Identification and Mobilization of a Cryptic Antibiotic Biosynthesis Gene Locus from a Human-Pathogenic Nocardia Isolate.</title>
        <authorList>
            <person name="Herisse M."/>
            <person name="Ishida K."/>
            <person name="Porter J.L."/>
            <person name="Howden B."/>
            <person name="Hertweck C."/>
            <person name="Stinear T.P."/>
            <person name="Pidot S.J."/>
        </authorList>
    </citation>
    <scope>NUCLEOTIDE SEQUENCE [LARGE SCALE GENOMIC DNA]</scope>
    <source>
        <strain evidence="1 2">AUSMDU00012715</strain>
    </source>
</reference>
<dbReference type="EMBL" id="CP046173">
    <property type="protein sequence ID" value="QIS23440.1"/>
    <property type="molecule type" value="Genomic_DNA"/>
</dbReference>
<dbReference type="RefSeq" id="WP_167490778.1">
    <property type="nucleotide sequence ID" value="NZ_CP046173.1"/>
</dbReference>
<organism evidence="1 2">
    <name type="scientific">Nocardia terpenica</name>
    <dbReference type="NCBI Taxonomy" id="455432"/>
    <lineage>
        <taxon>Bacteria</taxon>
        <taxon>Bacillati</taxon>
        <taxon>Actinomycetota</taxon>
        <taxon>Actinomycetes</taxon>
        <taxon>Mycobacteriales</taxon>
        <taxon>Nocardiaceae</taxon>
        <taxon>Nocardia</taxon>
    </lineage>
</organism>
<proteinExistence type="predicted"/>
<accession>A0A6G9ZDC6</accession>